<feature type="non-terminal residue" evidence="4">
    <location>
        <position position="1"/>
    </location>
</feature>
<dbReference type="Gene3D" id="3.40.50.1820">
    <property type="entry name" value="alpha/beta hydrolase"/>
    <property type="match status" value="1"/>
</dbReference>
<dbReference type="InterPro" id="IPR050471">
    <property type="entry name" value="AB_hydrolase"/>
</dbReference>
<name>A0A381PIH6_9ZZZZ</name>
<protein>
    <recommendedName>
        <fullName evidence="3">AB hydrolase-1 domain-containing protein</fullName>
    </recommendedName>
</protein>
<accession>A0A381PIH6</accession>
<reference evidence="4" key="1">
    <citation type="submission" date="2018-05" db="EMBL/GenBank/DDBJ databases">
        <authorList>
            <person name="Lanie J.A."/>
            <person name="Ng W.-L."/>
            <person name="Kazmierczak K.M."/>
            <person name="Andrzejewski T.M."/>
            <person name="Davidsen T.M."/>
            <person name="Wayne K.J."/>
            <person name="Tettelin H."/>
            <person name="Glass J.I."/>
            <person name="Rusch D."/>
            <person name="Podicherti R."/>
            <person name="Tsui H.-C.T."/>
            <person name="Winkler M.E."/>
        </authorList>
    </citation>
    <scope>NUCLEOTIDE SEQUENCE</scope>
</reference>
<proteinExistence type="inferred from homology"/>
<evidence type="ECO:0000256" key="2">
    <source>
        <dbReference type="ARBA" id="ARBA00022801"/>
    </source>
</evidence>
<dbReference type="GO" id="GO:0046503">
    <property type="term" value="P:glycerolipid catabolic process"/>
    <property type="evidence" value="ECO:0007669"/>
    <property type="project" value="TreeGrafter"/>
</dbReference>
<comment type="similarity">
    <text evidence="1">Belongs to the peptidase S33 family.</text>
</comment>
<dbReference type="GO" id="GO:0008233">
    <property type="term" value="F:peptidase activity"/>
    <property type="evidence" value="ECO:0007669"/>
    <property type="project" value="InterPro"/>
</dbReference>
<evidence type="ECO:0000259" key="3">
    <source>
        <dbReference type="Pfam" id="PF00561"/>
    </source>
</evidence>
<keyword evidence="2" id="KW-0378">Hydrolase</keyword>
<dbReference type="InterPro" id="IPR029058">
    <property type="entry name" value="AB_hydrolase_fold"/>
</dbReference>
<dbReference type="SUPFAM" id="SSF53474">
    <property type="entry name" value="alpha/beta-Hydrolases"/>
    <property type="match status" value="1"/>
</dbReference>
<dbReference type="PRINTS" id="PR00793">
    <property type="entry name" value="PROAMNOPTASE"/>
</dbReference>
<organism evidence="4">
    <name type="scientific">marine metagenome</name>
    <dbReference type="NCBI Taxonomy" id="408172"/>
    <lineage>
        <taxon>unclassified sequences</taxon>
        <taxon>metagenomes</taxon>
        <taxon>ecological metagenomes</taxon>
    </lineage>
</organism>
<dbReference type="InterPro" id="IPR000073">
    <property type="entry name" value="AB_hydrolase_1"/>
</dbReference>
<dbReference type="PANTHER" id="PTHR43433">
    <property type="entry name" value="HYDROLASE, ALPHA/BETA FOLD FAMILY PROTEIN"/>
    <property type="match status" value="1"/>
</dbReference>
<dbReference type="GO" id="GO:0004806">
    <property type="term" value="F:triacylglycerol lipase activity"/>
    <property type="evidence" value="ECO:0007669"/>
    <property type="project" value="TreeGrafter"/>
</dbReference>
<evidence type="ECO:0000256" key="1">
    <source>
        <dbReference type="ARBA" id="ARBA00010088"/>
    </source>
</evidence>
<gene>
    <name evidence="4" type="ORF">METZ01_LOCUS18097</name>
</gene>
<dbReference type="GO" id="GO:0006508">
    <property type="term" value="P:proteolysis"/>
    <property type="evidence" value="ECO:0007669"/>
    <property type="project" value="InterPro"/>
</dbReference>
<dbReference type="Pfam" id="PF00561">
    <property type="entry name" value="Abhydrolase_1"/>
    <property type="match status" value="1"/>
</dbReference>
<sequence length="321" mass="34995">VTCFAVNVAPLRRSVARVVWVTSMAATFSAISLSAQTSRQGLLSLENGRIFYEVIGSGPPIVVIHGGPGLDHNYLQPGLDILASRNTLVYYDQRGTGRSEATLAPDVISLDTFVDDVDVLRQTLEYEKITLLSHSFGALIALGYASKYPLNVNGLVLMNPVEPGKRFSGATATRQSAAQSVQDVTEVEKLMASEGFRAQDPATVSQVYRASFRSMFRDRDLVDELELNLSVRTAQNGQEVARLLGEDLDAIDWWGRLSEIEVPTLIVHGRYDIPPVAMSRALADTLPLGSLAVLESGHFSYIEDQVGLASTLARFLAELPR</sequence>
<dbReference type="EMBL" id="UINC01000954">
    <property type="protein sequence ID" value="SUZ65243.1"/>
    <property type="molecule type" value="Genomic_DNA"/>
</dbReference>
<dbReference type="PANTHER" id="PTHR43433:SF5">
    <property type="entry name" value="AB HYDROLASE-1 DOMAIN-CONTAINING PROTEIN"/>
    <property type="match status" value="1"/>
</dbReference>
<evidence type="ECO:0000313" key="4">
    <source>
        <dbReference type="EMBL" id="SUZ65243.1"/>
    </source>
</evidence>
<dbReference type="InterPro" id="IPR002410">
    <property type="entry name" value="Peptidase_S33"/>
</dbReference>
<dbReference type="AlphaFoldDB" id="A0A381PIH6"/>
<feature type="domain" description="AB hydrolase-1" evidence="3">
    <location>
        <begin position="59"/>
        <end position="304"/>
    </location>
</feature>